<reference evidence="2 3" key="1">
    <citation type="submission" date="2024-01" db="EMBL/GenBank/DDBJ databases">
        <title>The genomes of 5 underutilized Papilionoideae crops provide insights into root nodulation and disease resistanc.</title>
        <authorList>
            <person name="Jiang F."/>
        </authorList>
    </citation>
    <scope>NUCLEOTIDE SEQUENCE [LARGE SCALE GENOMIC DNA]</scope>
    <source>
        <strain evidence="2">LVBAO_FW01</strain>
        <tissue evidence="2">Leaves</tissue>
    </source>
</reference>
<comment type="caution">
    <text evidence="2">The sequence shown here is derived from an EMBL/GenBank/DDBJ whole genome shotgun (WGS) entry which is preliminary data.</text>
</comment>
<protein>
    <submittedName>
        <fullName evidence="2">Uncharacterized protein</fullName>
    </submittedName>
</protein>
<name>A0AAN9L463_CANGL</name>
<dbReference type="AlphaFoldDB" id="A0AAN9L463"/>
<organism evidence="2 3">
    <name type="scientific">Canavalia gladiata</name>
    <name type="common">Sword bean</name>
    <name type="synonym">Dolichos gladiatus</name>
    <dbReference type="NCBI Taxonomy" id="3824"/>
    <lineage>
        <taxon>Eukaryota</taxon>
        <taxon>Viridiplantae</taxon>
        <taxon>Streptophyta</taxon>
        <taxon>Embryophyta</taxon>
        <taxon>Tracheophyta</taxon>
        <taxon>Spermatophyta</taxon>
        <taxon>Magnoliopsida</taxon>
        <taxon>eudicotyledons</taxon>
        <taxon>Gunneridae</taxon>
        <taxon>Pentapetalae</taxon>
        <taxon>rosids</taxon>
        <taxon>fabids</taxon>
        <taxon>Fabales</taxon>
        <taxon>Fabaceae</taxon>
        <taxon>Papilionoideae</taxon>
        <taxon>50 kb inversion clade</taxon>
        <taxon>NPAAA clade</taxon>
        <taxon>indigoferoid/millettioid clade</taxon>
        <taxon>Phaseoleae</taxon>
        <taxon>Canavalia</taxon>
    </lineage>
</organism>
<dbReference type="EMBL" id="JAYMYQ010000005">
    <property type="protein sequence ID" value="KAK7328421.1"/>
    <property type="molecule type" value="Genomic_DNA"/>
</dbReference>
<feature type="compositionally biased region" description="Polar residues" evidence="1">
    <location>
        <begin position="54"/>
        <end position="64"/>
    </location>
</feature>
<evidence type="ECO:0000313" key="3">
    <source>
        <dbReference type="Proteomes" id="UP001367508"/>
    </source>
</evidence>
<evidence type="ECO:0000313" key="2">
    <source>
        <dbReference type="EMBL" id="KAK7328421.1"/>
    </source>
</evidence>
<dbReference type="Proteomes" id="UP001367508">
    <property type="component" value="Unassembled WGS sequence"/>
</dbReference>
<accession>A0AAN9L463</accession>
<keyword evidence="3" id="KW-1185">Reference proteome</keyword>
<proteinExistence type="predicted"/>
<feature type="compositionally biased region" description="Polar residues" evidence="1">
    <location>
        <begin position="35"/>
        <end position="47"/>
    </location>
</feature>
<sequence>MGGRAYKREKGSHMEGPFGFGFLELPIPRPPLCTSPFSSQRPHLSTLQEEESSPLRSTIESSRSGLPGERRMNQVSANRKLTTISCGDHIAYTAAAIVSPAFLT</sequence>
<feature type="region of interest" description="Disordered" evidence="1">
    <location>
        <begin position="35"/>
        <end position="73"/>
    </location>
</feature>
<gene>
    <name evidence="2" type="ORF">VNO77_22527</name>
</gene>
<evidence type="ECO:0000256" key="1">
    <source>
        <dbReference type="SAM" id="MobiDB-lite"/>
    </source>
</evidence>